<dbReference type="GO" id="GO:0022857">
    <property type="term" value="F:transmembrane transporter activity"/>
    <property type="evidence" value="ECO:0007669"/>
    <property type="project" value="InterPro"/>
</dbReference>
<gene>
    <name evidence="9" type="ORF">BST97_12735</name>
</gene>
<dbReference type="PANTHER" id="PTHR30558:SF3">
    <property type="entry name" value="BIOPOLYMER TRANSPORT PROTEIN EXBD-RELATED"/>
    <property type="match status" value="1"/>
</dbReference>
<dbReference type="Pfam" id="PF02472">
    <property type="entry name" value="ExbD"/>
    <property type="match status" value="1"/>
</dbReference>
<dbReference type="Proteomes" id="UP000193431">
    <property type="component" value="Chromosome"/>
</dbReference>
<comment type="subcellular location">
    <subcellularLocation>
        <location evidence="1">Cell membrane</location>
        <topology evidence="1">Single-pass membrane protein</topology>
    </subcellularLocation>
    <subcellularLocation>
        <location evidence="7">Cell membrane</location>
        <topology evidence="7">Single-pass type II membrane protein</topology>
    </subcellularLocation>
</comment>
<organism evidence="9 10">
    <name type="scientific">Nonlabens spongiae</name>
    <dbReference type="NCBI Taxonomy" id="331648"/>
    <lineage>
        <taxon>Bacteria</taxon>
        <taxon>Pseudomonadati</taxon>
        <taxon>Bacteroidota</taxon>
        <taxon>Flavobacteriia</taxon>
        <taxon>Flavobacteriales</taxon>
        <taxon>Flavobacteriaceae</taxon>
        <taxon>Nonlabens</taxon>
    </lineage>
</organism>
<dbReference type="AlphaFoldDB" id="A0A1W6MMI3"/>
<proteinExistence type="inferred from homology"/>
<evidence type="ECO:0000313" key="10">
    <source>
        <dbReference type="Proteomes" id="UP000193431"/>
    </source>
</evidence>
<dbReference type="EMBL" id="CP019344">
    <property type="protein sequence ID" value="ARN78787.1"/>
    <property type="molecule type" value="Genomic_DNA"/>
</dbReference>
<evidence type="ECO:0000256" key="3">
    <source>
        <dbReference type="ARBA" id="ARBA00022475"/>
    </source>
</evidence>
<evidence type="ECO:0000256" key="2">
    <source>
        <dbReference type="ARBA" id="ARBA00005811"/>
    </source>
</evidence>
<dbReference type="RefSeq" id="WP_085767592.1">
    <property type="nucleotide sequence ID" value="NZ_CP019344.1"/>
</dbReference>
<keyword evidence="10" id="KW-1185">Reference proteome</keyword>
<keyword evidence="5 8" id="KW-1133">Transmembrane helix</keyword>
<evidence type="ECO:0000256" key="7">
    <source>
        <dbReference type="RuleBase" id="RU003879"/>
    </source>
</evidence>
<evidence type="ECO:0000256" key="5">
    <source>
        <dbReference type="ARBA" id="ARBA00022989"/>
    </source>
</evidence>
<keyword evidence="7" id="KW-0813">Transport</keyword>
<dbReference type="STRING" id="331648.BST97_12735"/>
<keyword evidence="7" id="KW-0653">Protein transport</keyword>
<protein>
    <submittedName>
        <fullName evidence="9">Biopolymer transporter ExbD</fullName>
    </submittedName>
</protein>
<evidence type="ECO:0000256" key="1">
    <source>
        <dbReference type="ARBA" id="ARBA00004162"/>
    </source>
</evidence>
<dbReference type="OrthoDB" id="9810103at2"/>
<evidence type="ECO:0000256" key="4">
    <source>
        <dbReference type="ARBA" id="ARBA00022692"/>
    </source>
</evidence>
<keyword evidence="6 8" id="KW-0472">Membrane</keyword>
<sequence length="163" mass="18492">MSKFKKKKSGDLPPVSTASLPDIVFMLLFFFMVATVMREDELMIKNTLPQANQVEKLESKNKLVYIYIGKPTSSYQNQHGTNEVVQLGDKISSVSEVQTFINTKRNAMPEDVQDEMMVSLKVDRDSKVGILTDVKQELRDAMALKINYTASQGDPMININRRQ</sequence>
<comment type="similarity">
    <text evidence="2 7">Belongs to the ExbD/TolR family.</text>
</comment>
<evidence type="ECO:0000313" key="9">
    <source>
        <dbReference type="EMBL" id="ARN78787.1"/>
    </source>
</evidence>
<dbReference type="InterPro" id="IPR003400">
    <property type="entry name" value="ExbD"/>
</dbReference>
<dbReference type="PANTHER" id="PTHR30558">
    <property type="entry name" value="EXBD MEMBRANE COMPONENT OF PMF-DRIVEN MACROMOLECULE IMPORT SYSTEM"/>
    <property type="match status" value="1"/>
</dbReference>
<feature type="transmembrane region" description="Helical" evidence="8">
    <location>
        <begin position="20"/>
        <end position="37"/>
    </location>
</feature>
<dbReference type="GO" id="GO:0005886">
    <property type="term" value="C:plasma membrane"/>
    <property type="evidence" value="ECO:0007669"/>
    <property type="project" value="UniProtKB-SubCell"/>
</dbReference>
<evidence type="ECO:0000256" key="8">
    <source>
        <dbReference type="SAM" id="Phobius"/>
    </source>
</evidence>
<accession>A0A1W6MMI3</accession>
<name>A0A1W6MMI3_9FLAO</name>
<dbReference type="GO" id="GO:0015031">
    <property type="term" value="P:protein transport"/>
    <property type="evidence" value="ECO:0007669"/>
    <property type="project" value="UniProtKB-KW"/>
</dbReference>
<keyword evidence="4 7" id="KW-0812">Transmembrane</keyword>
<reference evidence="9 10" key="1">
    <citation type="submission" date="2016-11" db="EMBL/GenBank/DDBJ databases">
        <title>Trade-off between light-utilization and light-protection in marine flavobacteria.</title>
        <authorList>
            <person name="Kumagai Y."/>
        </authorList>
    </citation>
    <scope>NUCLEOTIDE SEQUENCE [LARGE SCALE GENOMIC DNA]</scope>
    <source>
        <strain evidence="9 10">JCM 13191</strain>
    </source>
</reference>
<keyword evidence="3" id="KW-1003">Cell membrane</keyword>
<evidence type="ECO:0000256" key="6">
    <source>
        <dbReference type="ARBA" id="ARBA00023136"/>
    </source>
</evidence>